<feature type="compositionally biased region" description="Pro residues" evidence="4">
    <location>
        <begin position="7"/>
        <end position="16"/>
    </location>
</feature>
<evidence type="ECO:0000256" key="1">
    <source>
        <dbReference type="ARBA" id="ARBA00023015"/>
    </source>
</evidence>
<dbReference type="InterPro" id="IPR018062">
    <property type="entry name" value="HTH_AraC-typ_CS"/>
</dbReference>
<dbReference type="EMBL" id="BKDJ01000014">
    <property type="protein sequence ID" value="GER23988.1"/>
    <property type="molecule type" value="Genomic_DNA"/>
</dbReference>
<dbReference type="OrthoDB" id="9799345at2"/>
<dbReference type="Proteomes" id="UP000325307">
    <property type="component" value="Unassembled WGS sequence"/>
</dbReference>
<protein>
    <submittedName>
        <fullName evidence="6">Transcriptional regulator</fullName>
    </submittedName>
</protein>
<evidence type="ECO:0000259" key="5">
    <source>
        <dbReference type="PROSITE" id="PS01124"/>
    </source>
</evidence>
<dbReference type="InterPro" id="IPR018060">
    <property type="entry name" value="HTH_AraC"/>
</dbReference>
<evidence type="ECO:0000256" key="4">
    <source>
        <dbReference type="SAM" id="MobiDB-lite"/>
    </source>
</evidence>
<dbReference type="Gene3D" id="1.10.10.60">
    <property type="entry name" value="Homeodomain-like"/>
    <property type="match status" value="1"/>
</dbReference>
<dbReference type="InterPro" id="IPR009057">
    <property type="entry name" value="Homeodomain-like_sf"/>
</dbReference>
<dbReference type="InterPro" id="IPR050204">
    <property type="entry name" value="AraC_XylS_family_regulators"/>
</dbReference>
<keyword evidence="3" id="KW-0804">Transcription</keyword>
<keyword evidence="7" id="KW-1185">Reference proteome</keyword>
<sequence>MTIPTDAPLPPTPMPVPDASGVRAFSTTAAPVQSRLALWEEYNELALFGLRCSTLSERSLVATQSNLELPRLRLTHIQGNDHVIERAPQNIRRNPVDAVMLCLLLEGNAFFYHEAGCETLSAGEAVVYDPNRPFMYGFSTDMRQVIVEVPRTVLREDGARDEYLRPRVLRIAGSPTAAHARTAASAAIRAFKLGQEGAAALEESVLGLFNVITGKAMDPPSQAYLATAREFIDARLGQPDLSAARIARAVGISERHLARIFAAQDTTPARFVHDARLARARELLAAPGFAHTRIGEVSVAVGFVSTAHFSRAFRRRYGCTPTEFRSDALGTA</sequence>
<evidence type="ECO:0000313" key="6">
    <source>
        <dbReference type="EMBL" id="GER23988.1"/>
    </source>
</evidence>
<keyword evidence="1" id="KW-0805">Transcription regulation</keyword>
<keyword evidence="2" id="KW-0238">DNA-binding</keyword>
<evidence type="ECO:0000256" key="3">
    <source>
        <dbReference type="ARBA" id="ARBA00023163"/>
    </source>
</evidence>
<feature type="region of interest" description="Disordered" evidence="4">
    <location>
        <begin position="1"/>
        <end position="20"/>
    </location>
</feature>
<comment type="caution">
    <text evidence="6">The sequence shown here is derived from an EMBL/GenBank/DDBJ whole genome shotgun (WGS) entry which is preliminary data.</text>
</comment>
<gene>
    <name evidence="6" type="ORF">NCCP1664_24830</name>
</gene>
<dbReference type="Pfam" id="PF12833">
    <property type="entry name" value="HTH_18"/>
    <property type="match status" value="1"/>
</dbReference>
<organism evidence="6 7">
    <name type="scientific">Zafaria cholistanensis</name>
    <dbReference type="NCBI Taxonomy" id="1682741"/>
    <lineage>
        <taxon>Bacteria</taxon>
        <taxon>Bacillati</taxon>
        <taxon>Actinomycetota</taxon>
        <taxon>Actinomycetes</taxon>
        <taxon>Micrococcales</taxon>
        <taxon>Micrococcaceae</taxon>
        <taxon>Zafaria</taxon>
    </lineage>
</organism>
<feature type="domain" description="HTH araC/xylS-type" evidence="5">
    <location>
        <begin position="226"/>
        <end position="327"/>
    </location>
</feature>
<accession>A0A5A7NVA6</accession>
<dbReference type="PROSITE" id="PS00041">
    <property type="entry name" value="HTH_ARAC_FAMILY_1"/>
    <property type="match status" value="1"/>
</dbReference>
<dbReference type="AlphaFoldDB" id="A0A5A7NVA6"/>
<dbReference type="SUPFAM" id="SSF46689">
    <property type="entry name" value="Homeodomain-like"/>
    <property type="match status" value="1"/>
</dbReference>
<name>A0A5A7NVA6_9MICC</name>
<dbReference type="PRINTS" id="PR00032">
    <property type="entry name" value="HTHARAC"/>
</dbReference>
<dbReference type="PROSITE" id="PS01124">
    <property type="entry name" value="HTH_ARAC_FAMILY_2"/>
    <property type="match status" value="1"/>
</dbReference>
<dbReference type="InterPro" id="IPR035418">
    <property type="entry name" value="AraC-bd_2"/>
</dbReference>
<dbReference type="Pfam" id="PF14525">
    <property type="entry name" value="AraC_binding_2"/>
    <property type="match status" value="1"/>
</dbReference>
<dbReference type="PANTHER" id="PTHR46796:SF6">
    <property type="entry name" value="ARAC SUBFAMILY"/>
    <property type="match status" value="1"/>
</dbReference>
<dbReference type="InterPro" id="IPR020449">
    <property type="entry name" value="Tscrpt_reg_AraC-type_HTH"/>
</dbReference>
<dbReference type="SMART" id="SM00342">
    <property type="entry name" value="HTH_ARAC"/>
    <property type="match status" value="1"/>
</dbReference>
<dbReference type="PANTHER" id="PTHR46796">
    <property type="entry name" value="HTH-TYPE TRANSCRIPTIONAL ACTIVATOR RHAS-RELATED"/>
    <property type="match status" value="1"/>
</dbReference>
<dbReference type="GO" id="GO:0043565">
    <property type="term" value="F:sequence-specific DNA binding"/>
    <property type="evidence" value="ECO:0007669"/>
    <property type="project" value="InterPro"/>
</dbReference>
<evidence type="ECO:0000313" key="7">
    <source>
        <dbReference type="Proteomes" id="UP000325307"/>
    </source>
</evidence>
<evidence type="ECO:0000256" key="2">
    <source>
        <dbReference type="ARBA" id="ARBA00023125"/>
    </source>
</evidence>
<proteinExistence type="predicted"/>
<reference evidence="6 7" key="1">
    <citation type="submission" date="2019-09" db="EMBL/GenBank/DDBJ databases">
        <title>Arthrobacter zafarii sp. nov., a moderately thermotolerant and halotolerant actinobacterium isolated from Cholistan desert soil of Pakistan.</title>
        <authorList>
            <person name="Amin A."/>
            <person name="Ahmed I."/>
            <person name="Khalid N."/>
            <person name="Schumann P."/>
            <person name="Busse H.J."/>
            <person name="Khan I.U."/>
            <person name="Li S."/>
            <person name="Li W.J."/>
        </authorList>
    </citation>
    <scope>NUCLEOTIDE SEQUENCE [LARGE SCALE GENOMIC DNA]</scope>
    <source>
        <strain evidence="6 7">NCCP-1664</strain>
    </source>
</reference>
<dbReference type="GO" id="GO:0003700">
    <property type="term" value="F:DNA-binding transcription factor activity"/>
    <property type="evidence" value="ECO:0007669"/>
    <property type="project" value="InterPro"/>
</dbReference>